<feature type="region of interest" description="Disordered" evidence="9">
    <location>
        <begin position="83"/>
        <end position="105"/>
    </location>
</feature>
<evidence type="ECO:0000259" key="10">
    <source>
        <dbReference type="PROSITE" id="PS51873"/>
    </source>
</evidence>
<dbReference type="SUPFAM" id="SSF57850">
    <property type="entry name" value="RING/U-box"/>
    <property type="match status" value="2"/>
</dbReference>
<keyword evidence="6" id="KW-0863">Zinc-finger</keyword>
<evidence type="ECO:0000256" key="1">
    <source>
        <dbReference type="ARBA" id="ARBA00001798"/>
    </source>
</evidence>
<sequence>MDYAAVTNHHLEGIDNESSNLIIQLLLGDIEDSPPEGNGRANDASDISVAFELQRTELENIALVSSNRHFARDHTMALLQSYQGSPQTKTTPESQSPSSPLTQTNEESTCVSCQNKINSLDAARVPGSCRHEYCPNCLETLFQLSMRDESFFPPRCCNERITVVSVHSFLKTDTISAFAKKELEFETPNRIYCSFTPCSAFIDPTSIRNEVAFCDECGTQTHTVCKLEAHTGDCSEDTVLKEVLELARNEGWQRCYSCWSIVELERGCNHVKCRCGAEFCYICGLRWNSCRCPHWHETRLGARATEAFDRRLEHRLLERPHQAVGQGFAARAQVAVAAQALRNNPAGENRWTYIHGNHMC</sequence>
<evidence type="ECO:0000313" key="11">
    <source>
        <dbReference type="EMBL" id="KAF7941769.1"/>
    </source>
</evidence>
<dbReference type="InterPro" id="IPR017907">
    <property type="entry name" value="Znf_RING_CS"/>
</dbReference>
<evidence type="ECO:0000256" key="5">
    <source>
        <dbReference type="ARBA" id="ARBA00022737"/>
    </source>
</evidence>
<name>A0A9P5INS8_9HELO</name>
<dbReference type="PROSITE" id="PS51873">
    <property type="entry name" value="TRIAD"/>
    <property type="match status" value="1"/>
</dbReference>
<dbReference type="Proteomes" id="UP000710849">
    <property type="component" value="Unassembled WGS sequence"/>
</dbReference>
<dbReference type="GeneID" id="62150195"/>
<dbReference type="InterPro" id="IPR044066">
    <property type="entry name" value="TRIAD_supradom"/>
</dbReference>
<dbReference type="InterPro" id="IPR002867">
    <property type="entry name" value="IBR_dom"/>
</dbReference>
<dbReference type="GO" id="GO:0016567">
    <property type="term" value="P:protein ubiquitination"/>
    <property type="evidence" value="ECO:0007669"/>
    <property type="project" value="InterPro"/>
</dbReference>
<dbReference type="AlphaFoldDB" id="A0A9P5INS8"/>
<evidence type="ECO:0000256" key="7">
    <source>
        <dbReference type="ARBA" id="ARBA00022786"/>
    </source>
</evidence>
<dbReference type="RefSeq" id="XP_038732051.1">
    <property type="nucleotide sequence ID" value="XM_038877119.1"/>
</dbReference>
<dbReference type="PROSITE" id="PS00518">
    <property type="entry name" value="ZF_RING_1"/>
    <property type="match status" value="1"/>
</dbReference>
<keyword evidence="5" id="KW-0677">Repeat</keyword>
<protein>
    <recommendedName>
        <fullName evidence="2">RBR-type E3 ubiquitin transferase</fullName>
        <ecNumber evidence="2">2.3.2.31</ecNumber>
    </recommendedName>
</protein>
<dbReference type="InterPro" id="IPR031127">
    <property type="entry name" value="E3_UB_ligase_RBR"/>
</dbReference>
<feature type="domain" description="RING-type" evidence="10">
    <location>
        <begin position="106"/>
        <end position="302"/>
    </location>
</feature>
<proteinExistence type="predicted"/>
<dbReference type="GO" id="GO:0008270">
    <property type="term" value="F:zinc ion binding"/>
    <property type="evidence" value="ECO:0007669"/>
    <property type="project" value="UniProtKB-KW"/>
</dbReference>
<dbReference type="Pfam" id="PF01485">
    <property type="entry name" value="IBR"/>
    <property type="match status" value="2"/>
</dbReference>
<evidence type="ECO:0000256" key="8">
    <source>
        <dbReference type="ARBA" id="ARBA00022833"/>
    </source>
</evidence>
<evidence type="ECO:0000313" key="12">
    <source>
        <dbReference type="Proteomes" id="UP000710849"/>
    </source>
</evidence>
<keyword evidence="12" id="KW-1185">Reference proteome</keyword>
<evidence type="ECO:0000256" key="4">
    <source>
        <dbReference type="ARBA" id="ARBA00022723"/>
    </source>
</evidence>
<keyword evidence="3" id="KW-0808">Transferase</keyword>
<evidence type="ECO:0000256" key="9">
    <source>
        <dbReference type="SAM" id="MobiDB-lite"/>
    </source>
</evidence>
<dbReference type="EC" id="2.3.2.31" evidence="2"/>
<evidence type="ECO:0000256" key="3">
    <source>
        <dbReference type="ARBA" id="ARBA00022679"/>
    </source>
</evidence>
<comment type="caution">
    <text evidence="11">The sequence shown here is derived from an EMBL/GenBank/DDBJ whole genome shotgun (WGS) entry which is preliminary data.</text>
</comment>
<evidence type="ECO:0000256" key="6">
    <source>
        <dbReference type="ARBA" id="ARBA00022771"/>
    </source>
</evidence>
<organism evidence="11 12">
    <name type="scientific">Botrytis byssoidea</name>
    <dbReference type="NCBI Taxonomy" id="139641"/>
    <lineage>
        <taxon>Eukaryota</taxon>
        <taxon>Fungi</taxon>
        <taxon>Dikarya</taxon>
        <taxon>Ascomycota</taxon>
        <taxon>Pezizomycotina</taxon>
        <taxon>Leotiomycetes</taxon>
        <taxon>Helotiales</taxon>
        <taxon>Sclerotiniaceae</taxon>
        <taxon>Botrytis</taxon>
    </lineage>
</organism>
<dbReference type="PANTHER" id="PTHR11685">
    <property type="entry name" value="RBR FAMILY RING FINGER AND IBR DOMAIN-CONTAINING"/>
    <property type="match status" value="1"/>
</dbReference>
<accession>A0A9P5INS8</accession>
<keyword evidence="7" id="KW-0833">Ubl conjugation pathway</keyword>
<keyword evidence="4" id="KW-0479">Metal-binding</keyword>
<comment type="catalytic activity">
    <reaction evidence="1">
        <text>[E2 ubiquitin-conjugating enzyme]-S-ubiquitinyl-L-cysteine + [acceptor protein]-L-lysine = [E2 ubiquitin-conjugating enzyme]-L-cysteine + [acceptor protein]-N(6)-ubiquitinyl-L-lysine.</text>
        <dbReference type="EC" id="2.3.2.31"/>
    </reaction>
</comment>
<dbReference type="EMBL" id="RCSW01000012">
    <property type="protein sequence ID" value="KAF7941769.1"/>
    <property type="molecule type" value="Genomic_DNA"/>
</dbReference>
<gene>
    <name evidence="11" type="ORF">EAE97_006606</name>
</gene>
<dbReference type="Gene3D" id="1.20.120.1750">
    <property type="match status" value="1"/>
</dbReference>
<dbReference type="GO" id="GO:0061630">
    <property type="term" value="F:ubiquitin protein ligase activity"/>
    <property type="evidence" value="ECO:0007669"/>
    <property type="project" value="UniProtKB-EC"/>
</dbReference>
<keyword evidence="8" id="KW-0862">Zinc</keyword>
<dbReference type="CDD" id="cd22584">
    <property type="entry name" value="Rcat_RBR_unk"/>
    <property type="match status" value="1"/>
</dbReference>
<reference evidence="11 12" key="1">
    <citation type="journal article" date="2020" name="Genome Biol. Evol.">
        <title>Comparative genomics of Sclerotiniaceae.</title>
        <authorList>
            <person name="Valero Jimenez C.A."/>
            <person name="Steentjes M."/>
            <person name="Scholten O.E."/>
            <person name="Van Kan J.A.L."/>
        </authorList>
    </citation>
    <scope>NUCLEOTIDE SEQUENCE [LARGE SCALE GENOMIC DNA]</scope>
    <source>
        <strain evidence="11 12">MUCL 94</strain>
    </source>
</reference>
<evidence type="ECO:0000256" key="2">
    <source>
        <dbReference type="ARBA" id="ARBA00012251"/>
    </source>
</evidence>